<dbReference type="EMBL" id="CADEAL010002624">
    <property type="protein sequence ID" value="CAB1441341.1"/>
    <property type="molecule type" value="Genomic_DNA"/>
</dbReference>
<gene>
    <name evidence="2" type="ORF">PLEPLA_LOCUS29117</name>
</gene>
<protein>
    <submittedName>
        <fullName evidence="2">Uncharacterized protein</fullName>
    </submittedName>
</protein>
<proteinExistence type="predicted"/>
<dbReference type="Proteomes" id="UP001153269">
    <property type="component" value="Unassembled WGS sequence"/>
</dbReference>
<dbReference type="AlphaFoldDB" id="A0A9N7V3E7"/>
<comment type="caution">
    <text evidence="2">The sequence shown here is derived from an EMBL/GenBank/DDBJ whole genome shotgun (WGS) entry which is preliminary data.</text>
</comment>
<evidence type="ECO:0000313" key="3">
    <source>
        <dbReference type="Proteomes" id="UP001153269"/>
    </source>
</evidence>
<evidence type="ECO:0000313" key="2">
    <source>
        <dbReference type="EMBL" id="CAB1441341.1"/>
    </source>
</evidence>
<sequence>MAMGNGRDARADKVYITEENLQSSEERRNASSAEKTQTVEDCDLQSLGLELYFLRSLGSGRGERKYPPTPHPSIPEQQQQQQQQTRGPQVVHKLRRRRRNFAKFALRIRPPTP</sequence>
<keyword evidence="3" id="KW-1185">Reference proteome</keyword>
<accession>A0A9N7V3E7</accession>
<feature type="compositionally biased region" description="Basic and acidic residues" evidence="1">
    <location>
        <begin position="7"/>
        <end position="16"/>
    </location>
</feature>
<organism evidence="2 3">
    <name type="scientific">Pleuronectes platessa</name>
    <name type="common">European plaice</name>
    <dbReference type="NCBI Taxonomy" id="8262"/>
    <lineage>
        <taxon>Eukaryota</taxon>
        <taxon>Metazoa</taxon>
        <taxon>Chordata</taxon>
        <taxon>Craniata</taxon>
        <taxon>Vertebrata</taxon>
        <taxon>Euteleostomi</taxon>
        <taxon>Actinopterygii</taxon>
        <taxon>Neopterygii</taxon>
        <taxon>Teleostei</taxon>
        <taxon>Neoteleostei</taxon>
        <taxon>Acanthomorphata</taxon>
        <taxon>Carangaria</taxon>
        <taxon>Pleuronectiformes</taxon>
        <taxon>Pleuronectoidei</taxon>
        <taxon>Pleuronectidae</taxon>
        <taxon>Pleuronectes</taxon>
    </lineage>
</organism>
<feature type="region of interest" description="Disordered" evidence="1">
    <location>
        <begin position="59"/>
        <end position="96"/>
    </location>
</feature>
<feature type="region of interest" description="Disordered" evidence="1">
    <location>
        <begin position="1"/>
        <end position="38"/>
    </location>
</feature>
<evidence type="ECO:0000256" key="1">
    <source>
        <dbReference type="SAM" id="MobiDB-lite"/>
    </source>
</evidence>
<reference evidence="2" key="1">
    <citation type="submission" date="2020-03" db="EMBL/GenBank/DDBJ databases">
        <authorList>
            <person name="Weist P."/>
        </authorList>
    </citation>
    <scope>NUCLEOTIDE SEQUENCE</scope>
</reference>
<name>A0A9N7V3E7_PLEPL</name>